<keyword evidence="4" id="KW-1185">Reference proteome</keyword>
<sequence>MKPLFLENELPVDGLSRIGLWKDGKPVLSSDDLRAMLAGRRTGLVTLENVQADGFLIKRLDVKLSLHRSDSGQVSLQAHPIHHEIQSHPLLTEKDMKMLTEGKVASIGKAVEGPDGKVQSLIFEYDAGTKEFISYIPNQVQAPDRVNGELLTKKQKEAFQFGEPVELSDGTTFQHRASEPNGILSDRIALVVSVLMDGGISYLLLRGLRNLLGDKKPQKDEYTAGFKMALAAMERQQAQKDLPNLDQQEYTQGRGRSR</sequence>
<dbReference type="Proteomes" id="UP000253961">
    <property type="component" value="Unassembled WGS sequence"/>
</dbReference>
<feature type="region of interest" description="Disordered" evidence="1">
    <location>
        <begin position="237"/>
        <end position="258"/>
    </location>
</feature>
<gene>
    <name evidence="3" type="ORF">DU508_21735</name>
</gene>
<evidence type="ECO:0000313" key="4">
    <source>
        <dbReference type="Proteomes" id="UP000253961"/>
    </source>
</evidence>
<evidence type="ECO:0000256" key="1">
    <source>
        <dbReference type="SAM" id="MobiDB-lite"/>
    </source>
</evidence>
<dbReference type="InterPro" id="IPR025343">
    <property type="entry name" value="DUF4099"/>
</dbReference>
<evidence type="ECO:0000259" key="2">
    <source>
        <dbReference type="Pfam" id="PF13351"/>
    </source>
</evidence>
<comment type="caution">
    <text evidence="3">The sequence shown here is derived from an EMBL/GenBank/DDBJ whole genome shotgun (WGS) entry which is preliminary data.</text>
</comment>
<feature type="domain" description="DUF4099" evidence="2">
    <location>
        <begin position="7"/>
        <end position="88"/>
    </location>
</feature>
<dbReference type="OrthoDB" id="835269at2"/>
<protein>
    <submittedName>
        <fullName evidence="3">DUF4099 domain-containing protein</fullName>
    </submittedName>
</protein>
<dbReference type="Pfam" id="PF13351">
    <property type="entry name" value="DUF4099"/>
    <property type="match status" value="1"/>
</dbReference>
<dbReference type="RefSeq" id="WP_115404773.1">
    <property type="nucleotide sequence ID" value="NZ_QPKV01000014.1"/>
</dbReference>
<reference evidence="3 4" key="1">
    <citation type="submission" date="2018-07" db="EMBL/GenBank/DDBJ databases">
        <title>Pedobacter sp. nov., isolated from soil.</title>
        <authorList>
            <person name="Zhou L.Y."/>
            <person name="Du Z.J."/>
        </authorList>
    </citation>
    <scope>NUCLEOTIDE SEQUENCE [LARGE SCALE GENOMIC DNA]</scope>
    <source>
        <strain evidence="3 4">JDX94</strain>
    </source>
</reference>
<name>A0A369PUM8_9SPHI</name>
<organism evidence="3 4">
    <name type="scientific">Pedobacter chinensis</name>
    <dbReference type="NCBI Taxonomy" id="2282421"/>
    <lineage>
        <taxon>Bacteria</taxon>
        <taxon>Pseudomonadati</taxon>
        <taxon>Bacteroidota</taxon>
        <taxon>Sphingobacteriia</taxon>
        <taxon>Sphingobacteriales</taxon>
        <taxon>Sphingobacteriaceae</taxon>
        <taxon>Pedobacter</taxon>
    </lineage>
</organism>
<proteinExistence type="predicted"/>
<evidence type="ECO:0000313" key="3">
    <source>
        <dbReference type="EMBL" id="RDC54346.1"/>
    </source>
</evidence>
<accession>A0A369PUM8</accession>
<dbReference type="AlphaFoldDB" id="A0A369PUM8"/>
<dbReference type="EMBL" id="QPKV01000014">
    <property type="protein sequence ID" value="RDC54346.1"/>
    <property type="molecule type" value="Genomic_DNA"/>
</dbReference>